<organism evidence="1 2">
    <name type="scientific">Candidatus Spechtbacteria bacterium RIFCSPHIGHO2_01_FULL_43_30</name>
    <dbReference type="NCBI Taxonomy" id="1802158"/>
    <lineage>
        <taxon>Bacteria</taxon>
        <taxon>Candidatus Spechtiibacteriota</taxon>
    </lineage>
</organism>
<evidence type="ECO:0000313" key="2">
    <source>
        <dbReference type="Proteomes" id="UP000177932"/>
    </source>
</evidence>
<evidence type="ECO:0000313" key="1">
    <source>
        <dbReference type="EMBL" id="OGZ57231.1"/>
    </source>
</evidence>
<reference evidence="1 2" key="1">
    <citation type="journal article" date="2016" name="Nat. Commun.">
        <title>Thousands of microbial genomes shed light on interconnected biogeochemical processes in an aquifer system.</title>
        <authorList>
            <person name="Anantharaman K."/>
            <person name="Brown C.T."/>
            <person name="Hug L.A."/>
            <person name="Sharon I."/>
            <person name="Castelle C.J."/>
            <person name="Probst A.J."/>
            <person name="Thomas B.C."/>
            <person name="Singh A."/>
            <person name="Wilkins M.J."/>
            <person name="Karaoz U."/>
            <person name="Brodie E.L."/>
            <person name="Williams K.H."/>
            <person name="Hubbard S.S."/>
            <person name="Banfield J.F."/>
        </authorList>
    </citation>
    <scope>NUCLEOTIDE SEQUENCE [LARGE SCALE GENOMIC DNA]</scope>
</reference>
<comment type="caution">
    <text evidence="1">The sequence shown here is derived from an EMBL/GenBank/DDBJ whole genome shotgun (WGS) entry which is preliminary data.</text>
</comment>
<sequence>MRVLIILFGARERRGNGTESGEKILTAPKLLCLIRPPFPIPKEGHSVADISAVVAKNFEK</sequence>
<proteinExistence type="predicted"/>
<dbReference type="AlphaFoldDB" id="A0A1G2H4U6"/>
<gene>
    <name evidence="1" type="ORF">A2827_02100</name>
</gene>
<accession>A0A1G2H4U6</accession>
<dbReference type="Proteomes" id="UP000177932">
    <property type="component" value="Unassembled WGS sequence"/>
</dbReference>
<name>A0A1G2H4U6_9BACT</name>
<dbReference type="EMBL" id="MHOD01000034">
    <property type="protein sequence ID" value="OGZ57231.1"/>
    <property type="molecule type" value="Genomic_DNA"/>
</dbReference>
<protein>
    <submittedName>
        <fullName evidence="1">Uncharacterized protein</fullName>
    </submittedName>
</protein>